<dbReference type="AlphaFoldDB" id="A0A0J7J794"/>
<dbReference type="OrthoDB" id="5918317at2"/>
<proteinExistence type="predicted"/>
<comment type="caution">
    <text evidence="1">The sequence shown here is derived from an EMBL/GenBank/DDBJ whole genome shotgun (WGS) entry which is preliminary data.</text>
</comment>
<dbReference type="EMBL" id="LFBU01000001">
    <property type="protein sequence ID" value="KMQ74022.1"/>
    <property type="molecule type" value="Genomic_DNA"/>
</dbReference>
<evidence type="ECO:0000313" key="1">
    <source>
        <dbReference type="EMBL" id="KMQ74022.1"/>
    </source>
</evidence>
<name>A0A0J7J794_9GAMM</name>
<organism evidence="1 2">
    <name type="scientific">Marinobacter subterrani</name>
    <dbReference type="NCBI Taxonomy" id="1658765"/>
    <lineage>
        <taxon>Bacteria</taxon>
        <taxon>Pseudomonadati</taxon>
        <taxon>Pseudomonadota</taxon>
        <taxon>Gammaproteobacteria</taxon>
        <taxon>Pseudomonadales</taxon>
        <taxon>Marinobacteraceae</taxon>
        <taxon>Marinobacter</taxon>
    </lineage>
</organism>
<dbReference type="STRING" id="1658765.Msub_10193"/>
<protein>
    <submittedName>
        <fullName evidence="1">Uncharacterized protein</fullName>
    </submittedName>
</protein>
<sequence>MSHNLALQPEDHRAGIERDKRRWFKAWQITQSRRPADIRVWLQEMEDGEDRNDWRRRLNALRHRSPYGR</sequence>
<gene>
    <name evidence="1" type="ORF">Msub_10193</name>
</gene>
<reference evidence="1 2" key="1">
    <citation type="submission" date="2015-06" db="EMBL/GenBank/DDBJ databases">
        <title>Marinobacter subterrani, a genetically tractable neutrophilic iron-oxidizing strain isolated from the Soudan Iron Mine.</title>
        <authorList>
            <person name="Bonis B.M."/>
            <person name="Gralnick J.A."/>
        </authorList>
    </citation>
    <scope>NUCLEOTIDE SEQUENCE [LARGE SCALE GENOMIC DNA]</scope>
    <source>
        <strain evidence="1 2">JG233</strain>
    </source>
</reference>
<accession>A0A0J7J794</accession>
<keyword evidence="2" id="KW-1185">Reference proteome</keyword>
<dbReference type="RefSeq" id="WP_048494289.1">
    <property type="nucleotide sequence ID" value="NZ_LFBU01000001.1"/>
</dbReference>
<dbReference type="Proteomes" id="UP000036102">
    <property type="component" value="Unassembled WGS sequence"/>
</dbReference>
<evidence type="ECO:0000313" key="2">
    <source>
        <dbReference type="Proteomes" id="UP000036102"/>
    </source>
</evidence>